<dbReference type="AlphaFoldDB" id="A0A0M9AGH8"/>
<dbReference type="EMBL" id="LIUF01000008">
    <property type="protein sequence ID" value="KOX91577.1"/>
    <property type="molecule type" value="Genomic_DNA"/>
</dbReference>
<dbReference type="PATRIC" id="fig|1705562.3.peg.2042"/>
<keyword evidence="2" id="KW-1185">Reference proteome</keyword>
<gene>
    <name evidence="1" type="ORF">AMS69_17785</name>
</gene>
<evidence type="ECO:0000313" key="1">
    <source>
        <dbReference type="EMBL" id="KOX91577.1"/>
    </source>
</evidence>
<dbReference type="RefSeq" id="WP_053969382.1">
    <property type="nucleotide sequence ID" value="NZ_LIUF01000008.1"/>
</dbReference>
<dbReference type="STRING" id="1705562.AMS69_17785"/>
<accession>A0A0M9AGH8</accession>
<sequence>MQADVTRTVVEKQLADVRELAQTNNWEVEADLEALAVEVRMQSPVDDEEYVIHLDCEGFDEKPPYVEMVHPETGEVGDYEAYFDDRGKNPNIIAYGDGKKDPVLCHQYNRRIYEDDATPHGNWTMADWQSDADNLTTLGDIVADIYHRISDPERYQGRYDGQR</sequence>
<protein>
    <submittedName>
        <fullName evidence="1">Uncharacterized protein</fullName>
    </submittedName>
</protein>
<organism evidence="1 2">
    <name type="scientific">Haloarcula rubripromontorii</name>
    <dbReference type="NCBI Taxonomy" id="1705562"/>
    <lineage>
        <taxon>Archaea</taxon>
        <taxon>Methanobacteriati</taxon>
        <taxon>Methanobacteriota</taxon>
        <taxon>Stenosarchaea group</taxon>
        <taxon>Halobacteria</taxon>
        <taxon>Halobacteriales</taxon>
        <taxon>Haloarculaceae</taxon>
        <taxon>Haloarcula</taxon>
    </lineage>
</organism>
<reference evidence="1 2" key="1">
    <citation type="submission" date="2015-08" db="EMBL/GenBank/DDBJ databases">
        <title>Genomes of Isolates from Cabo Rojo, PR.</title>
        <authorList>
            <person name="Sanchez-Nieves R.L."/>
            <person name="Montalvo-Rodriguez R."/>
        </authorList>
    </citation>
    <scope>NUCLEOTIDE SEQUENCE [LARGE SCALE GENOMIC DNA]</scope>
    <source>
        <strain evidence="1 2">SL3</strain>
    </source>
</reference>
<evidence type="ECO:0000313" key="2">
    <source>
        <dbReference type="Proteomes" id="UP000037729"/>
    </source>
</evidence>
<dbReference type="OrthoDB" id="374463at2157"/>
<dbReference type="Proteomes" id="UP000037729">
    <property type="component" value="Unassembled WGS sequence"/>
</dbReference>
<name>A0A0M9AGH8_9EURY</name>
<proteinExistence type="predicted"/>
<comment type="caution">
    <text evidence="1">The sequence shown here is derived from an EMBL/GenBank/DDBJ whole genome shotgun (WGS) entry which is preliminary data.</text>
</comment>